<evidence type="ECO:0000259" key="5">
    <source>
        <dbReference type="PROSITE" id="PS50238"/>
    </source>
</evidence>
<organism evidence="6">
    <name type="scientific">Mesocestoides corti</name>
    <name type="common">Flatworm</name>
    <dbReference type="NCBI Taxonomy" id="53468"/>
    <lineage>
        <taxon>Eukaryota</taxon>
        <taxon>Metazoa</taxon>
        <taxon>Spiralia</taxon>
        <taxon>Lophotrochozoa</taxon>
        <taxon>Platyhelminthes</taxon>
        <taxon>Cestoda</taxon>
        <taxon>Eucestoda</taxon>
        <taxon>Cyclophyllidea</taxon>
        <taxon>Mesocestoididae</taxon>
        <taxon>Mesocestoides</taxon>
    </lineage>
</organism>
<dbReference type="InterPro" id="IPR000008">
    <property type="entry name" value="C2_dom"/>
</dbReference>
<protein>
    <submittedName>
        <fullName evidence="6">Rho-GAP domain-containing protein</fullName>
    </submittedName>
</protein>
<evidence type="ECO:0000256" key="1">
    <source>
        <dbReference type="ARBA" id="ARBA00022658"/>
    </source>
</evidence>
<feature type="compositionally biased region" description="Basic and acidic residues" evidence="3">
    <location>
        <begin position="145"/>
        <end position="155"/>
    </location>
</feature>
<dbReference type="AlphaFoldDB" id="A0A5K3EG98"/>
<evidence type="ECO:0000259" key="4">
    <source>
        <dbReference type="PROSITE" id="PS50004"/>
    </source>
</evidence>
<dbReference type="WBParaSite" id="MCU_000072-RB">
    <property type="protein sequence ID" value="MCU_000072-RB"/>
    <property type="gene ID" value="MCU_000072"/>
</dbReference>
<sequence>MAKHDDKVLDQALSRQMSDIDISINENIIAEAEESSSDETISLESYLFLNEDSEEKISRETTPKVAVEYEPQSKTDEVHTRVNQIGPVDNRSKRRRRNLQRRKTLDEFLKEDTKKYEMEQEQSESDLRGELAKAVALSGDLEDEPATKSDTEPREPYQSSPPGISSEKQIENEYKHMLSVETQHLKDLVEILKGKKNIAAAFGRHSSSDIFDIVKELHSTQDLIVSVLGKICSQTSKCIEDLTTKLCERQKVLLKYAQTVTPRIPTFTAKLQSKSPSTASQRYIELLQKPLTWISQTLENLKRIRKYTPADDPNYEIVATAEDELFDASGDLMPPKQVKEPIKHSLLVELRNPPNGDRKLMSIFLFDNYLVCARQRVIILRKHFTQDSDSDTASVSGQAKDLQSLKMNAKSISRYEIKWFLPLDRVESLDSNGIAFDEDKLRERLEKIQSLKEKITKVQRELHEETSKLDKESKRQKLKIPKIHRLRSYLYGLQAELILQAPRLPLFIGATGGQKYCLLMASEKERVSWKTAIMEAKNSYILGGGQQDLALSVKRTTTPRSFASNVREVYRSSTPNKSTAEIDVQAQSDAIKNELSYIINHCKSVGPLNKLGKVIISGSALSGILEVCVHEINGLVDIAPYYVAIEVDFYGQFEQVAKTRCISDTLNPRWDQNFMIVLETSQTICFTVFRRSTVIGQLELPLEPDLIDQANASYDVHTYEAVPETIKLKISISYTEKQKPYIRKLSKENSGVYGQALSEVLKRDQANLDELRTLANFKRTNKSGRNHDKREEELRVPVLVTACVEEVERRGLQEEGIYRISGAATAISYLQGLFDQDVALAIKQIGDYEINVVSGLLKLFFRELPEPIIPPANLVELITASAITNENAKMKEFNRILKSIPRVNLDTFRYLLDHLNRVCLHESENKMNLGNLSLIWGMTLFRPDCTSALITLPSDSKDPTDRAKSPPPSVLSAASNSMLLNMIFNTIFKAYAEGKLDLSPS</sequence>
<dbReference type="Gene3D" id="2.60.40.150">
    <property type="entry name" value="C2 domain"/>
    <property type="match status" value="1"/>
</dbReference>
<feature type="region of interest" description="Disordered" evidence="3">
    <location>
        <begin position="84"/>
        <end position="106"/>
    </location>
</feature>
<dbReference type="Pfam" id="PF00620">
    <property type="entry name" value="RhoGAP"/>
    <property type="match status" value="1"/>
</dbReference>
<evidence type="ECO:0000256" key="2">
    <source>
        <dbReference type="SAM" id="Coils"/>
    </source>
</evidence>
<dbReference type="Gene3D" id="1.10.555.10">
    <property type="entry name" value="Rho GTPase activation protein"/>
    <property type="match status" value="1"/>
</dbReference>
<feature type="domain" description="Rho-GAP" evidence="5">
    <location>
        <begin position="766"/>
        <end position="991"/>
    </location>
</feature>
<dbReference type="GO" id="GO:0016020">
    <property type="term" value="C:membrane"/>
    <property type="evidence" value="ECO:0007669"/>
    <property type="project" value="TreeGrafter"/>
</dbReference>
<feature type="coiled-coil region" evidence="2">
    <location>
        <begin position="434"/>
        <end position="475"/>
    </location>
</feature>
<dbReference type="PANTHER" id="PTHR23182:SF6">
    <property type="entry name" value="ACTIVE BREAKPOINT CLUSTER REGION-RELATED PROTEIN-LIKE"/>
    <property type="match status" value="1"/>
</dbReference>
<name>A0A5K3EG98_MESCO</name>
<proteinExistence type="predicted"/>
<feature type="compositionally biased region" description="Polar residues" evidence="3">
    <location>
        <begin position="157"/>
        <end position="166"/>
    </location>
</feature>
<keyword evidence="1" id="KW-0344">Guanine-nucleotide releasing factor</keyword>
<dbReference type="PROSITE" id="PS50238">
    <property type="entry name" value="RHOGAP"/>
    <property type="match status" value="1"/>
</dbReference>
<accession>A0A5K3EG98</accession>
<evidence type="ECO:0000256" key="3">
    <source>
        <dbReference type="SAM" id="MobiDB-lite"/>
    </source>
</evidence>
<dbReference type="InterPro" id="IPR035892">
    <property type="entry name" value="C2_domain_sf"/>
</dbReference>
<feature type="compositionally biased region" description="Basic residues" evidence="3">
    <location>
        <begin position="92"/>
        <end position="102"/>
    </location>
</feature>
<dbReference type="GO" id="GO:0005096">
    <property type="term" value="F:GTPase activator activity"/>
    <property type="evidence" value="ECO:0007669"/>
    <property type="project" value="InterPro"/>
</dbReference>
<dbReference type="GO" id="GO:0005085">
    <property type="term" value="F:guanyl-nucleotide exchange factor activity"/>
    <property type="evidence" value="ECO:0007669"/>
    <property type="project" value="UniProtKB-KW"/>
</dbReference>
<dbReference type="SUPFAM" id="SSF48350">
    <property type="entry name" value="GTPase activation domain, GAP"/>
    <property type="match status" value="1"/>
</dbReference>
<dbReference type="PROSITE" id="PS50004">
    <property type="entry name" value="C2"/>
    <property type="match status" value="1"/>
</dbReference>
<evidence type="ECO:0000313" key="6">
    <source>
        <dbReference type="WBParaSite" id="MCU_000072-RB"/>
    </source>
</evidence>
<dbReference type="InterPro" id="IPR037769">
    <property type="entry name" value="Abr/Bcr"/>
</dbReference>
<reference evidence="6" key="1">
    <citation type="submission" date="2019-11" db="UniProtKB">
        <authorList>
            <consortium name="WormBaseParasite"/>
        </authorList>
    </citation>
    <scope>IDENTIFICATION</scope>
</reference>
<dbReference type="SMART" id="SM00239">
    <property type="entry name" value="C2"/>
    <property type="match status" value="1"/>
</dbReference>
<feature type="region of interest" description="Disordered" evidence="3">
    <location>
        <begin position="137"/>
        <end position="166"/>
    </location>
</feature>
<dbReference type="Pfam" id="PF00168">
    <property type="entry name" value="C2"/>
    <property type="match status" value="1"/>
</dbReference>
<dbReference type="GO" id="GO:0007165">
    <property type="term" value="P:signal transduction"/>
    <property type="evidence" value="ECO:0007669"/>
    <property type="project" value="InterPro"/>
</dbReference>
<dbReference type="InterPro" id="IPR008936">
    <property type="entry name" value="Rho_GTPase_activation_prot"/>
</dbReference>
<dbReference type="SMART" id="SM00324">
    <property type="entry name" value="RhoGAP"/>
    <property type="match status" value="1"/>
</dbReference>
<feature type="domain" description="C2" evidence="4">
    <location>
        <begin position="610"/>
        <end position="730"/>
    </location>
</feature>
<dbReference type="InterPro" id="IPR000198">
    <property type="entry name" value="RhoGAP_dom"/>
</dbReference>
<dbReference type="SUPFAM" id="SSF49562">
    <property type="entry name" value="C2 domain (Calcium/lipid-binding domain, CaLB)"/>
    <property type="match status" value="1"/>
</dbReference>
<dbReference type="PANTHER" id="PTHR23182">
    <property type="entry name" value="BREAKPOINT CLUSTER REGION PROTEIN BCR"/>
    <property type="match status" value="1"/>
</dbReference>
<keyword evidence="2" id="KW-0175">Coiled coil</keyword>